<accession>A0AA38GKB6</accession>
<organism evidence="1 2">
    <name type="scientific">Taxus chinensis</name>
    <name type="common">Chinese yew</name>
    <name type="synonym">Taxus wallichiana var. chinensis</name>
    <dbReference type="NCBI Taxonomy" id="29808"/>
    <lineage>
        <taxon>Eukaryota</taxon>
        <taxon>Viridiplantae</taxon>
        <taxon>Streptophyta</taxon>
        <taxon>Embryophyta</taxon>
        <taxon>Tracheophyta</taxon>
        <taxon>Spermatophyta</taxon>
        <taxon>Pinopsida</taxon>
        <taxon>Pinidae</taxon>
        <taxon>Conifers II</taxon>
        <taxon>Cupressales</taxon>
        <taxon>Taxaceae</taxon>
        <taxon>Taxus</taxon>
    </lineage>
</organism>
<dbReference type="Proteomes" id="UP000824469">
    <property type="component" value="Unassembled WGS sequence"/>
</dbReference>
<name>A0AA38GKB6_TAXCH</name>
<comment type="caution">
    <text evidence="1">The sequence shown here is derived from an EMBL/GenBank/DDBJ whole genome shotgun (WGS) entry which is preliminary data.</text>
</comment>
<keyword evidence="2" id="KW-1185">Reference proteome</keyword>
<evidence type="ECO:0000313" key="1">
    <source>
        <dbReference type="EMBL" id="KAH9325107.1"/>
    </source>
</evidence>
<gene>
    <name evidence="1" type="ORF">KI387_005285</name>
</gene>
<sequence>PDGRPHREMGPATNVSISDWGNDITLEDVYRILDYLSRERQSSRRSRDCLDSISGFLEMQPAYLPIMREHW</sequence>
<proteinExistence type="predicted"/>
<reference evidence="1 2" key="1">
    <citation type="journal article" date="2021" name="Nat. Plants">
        <title>The Taxus genome provides insights into paclitaxel biosynthesis.</title>
        <authorList>
            <person name="Xiong X."/>
            <person name="Gou J."/>
            <person name="Liao Q."/>
            <person name="Li Y."/>
            <person name="Zhou Q."/>
            <person name="Bi G."/>
            <person name="Li C."/>
            <person name="Du R."/>
            <person name="Wang X."/>
            <person name="Sun T."/>
            <person name="Guo L."/>
            <person name="Liang H."/>
            <person name="Lu P."/>
            <person name="Wu Y."/>
            <person name="Zhang Z."/>
            <person name="Ro D.K."/>
            <person name="Shang Y."/>
            <person name="Huang S."/>
            <person name="Yan J."/>
        </authorList>
    </citation>
    <scope>NUCLEOTIDE SEQUENCE [LARGE SCALE GENOMIC DNA]</scope>
    <source>
        <strain evidence="1">Ta-2019</strain>
    </source>
</reference>
<dbReference type="AlphaFoldDB" id="A0AA38GKB6"/>
<feature type="non-terminal residue" evidence="1">
    <location>
        <position position="1"/>
    </location>
</feature>
<protein>
    <submittedName>
        <fullName evidence="1">Uncharacterized protein</fullName>
    </submittedName>
</protein>
<evidence type="ECO:0000313" key="2">
    <source>
        <dbReference type="Proteomes" id="UP000824469"/>
    </source>
</evidence>
<dbReference type="EMBL" id="JAHRHJ020000002">
    <property type="protein sequence ID" value="KAH9325107.1"/>
    <property type="molecule type" value="Genomic_DNA"/>
</dbReference>
<feature type="non-terminal residue" evidence="1">
    <location>
        <position position="71"/>
    </location>
</feature>